<proteinExistence type="predicted"/>
<feature type="compositionally biased region" description="Polar residues" evidence="1">
    <location>
        <begin position="195"/>
        <end position="218"/>
    </location>
</feature>
<protein>
    <submittedName>
        <fullName evidence="2">Uncharacterized protein</fullName>
    </submittedName>
</protein>
<evidence type="ECO:0000256" key="1">
    <source>
        <dbReference type="SAM" id="MobiDB-lite"/>
    </source>
</evidence>
<reference evidence="2" key="1">
    <citation type="journal article" date="2023" name="Mol. Biol. Evol.">
        <title>Third-Generation Sequencing Reveals the Adaptive Role of the Epigenome in Three Deep-Sea Polychaetes.</title>
        <authorList>
            <person name="Perez M."/>
            <person name="Aroh O."/>
            <person name="Sun Y."/>
            <person name="Lan Y."/>
            <person name="Juniper S.K."/>
            <person name="Young C.R."/>
            <person name="Angers B."/>
            <person name="Qian P.Y."/>
        </authorList>
    </citation>
    <scope>NUCLEOTIDE SEQUENCE</scope>
    <source>
        <strain evidence="2">P08H-3</strain>
    </source>
</reference>
<gene>
    <name evidence="2" type="ORF">LSH36_233g09074</name>
</gene>
<dbReference type="EMBL" id="JAODUP010000233">
    <property type="protein sequence ID" value="KAK2155731.1"/>
    <property type="molecule type" value="Genomic_DNA"/>
</dbReference>
<organism evidence="2 3">
    <name type="scientific">Paralvinella palmiformis</name>
    <dbReference type="NCBI Taxonomy" id="53620"/>
    <lineage>
        <taxon>Eukaryota</taxon>
        <taxon>Metazoa</taxon>
        <taxon>Spiralia</taxon>
        <taxon>Lophotrochozoa</taxon>
        <taxon>Annelida</taxon>
        <taxon>Polychaeta</taxon>
        <taxon>Sedentaria</taxon>
        <taxon>Canalipalpata</taxon>
        <taxon>Terebellida</taxon>
        <taxon>Terebelliformia</taxon>
        <taxon>Alvinellidae</taxon>
        <taxon>Paralvinella</taxon>
    </lineage>
</organism>
<name>A0AAD9JMB0_9ANNE</name>
<comment type="caution">
    <text evidence="2">The sequence shown here is derived from an EMBL/GenBank/DDBJ whole genome shotgun (WGS) entry which is preliminary data.</text>
</comment>
<feature type="compositionally biased region" description="Basic residues" evidence="1">
    <location>
        <begin position="185"/>
        <end position="194"/>
    </location>
</feature>
<dbReference type="AlphaFoldDB" id="A0AAD9JMB0"/>
<keyword evidence="3" id="KW-1185">Reference proteome</keyword>
<accession>A0AAD9JMB0</accession>
<feature type="region of interest" description="Disordered" evidence="1">
    <location>
        <begin position="185"/>
        <end position="221"/>
    </location>
</feature>
<evidence type="ECO:0000313" key="2">
    <source>
        <dbReference type="EMBL" id="KAK2155731.1"/>
    </source>
</evidence>
<evidence type="ECO:0000313" key="3">
    <source>
        <dbReference type="Proteomes" id="UP001208570"/>
    </source>
</evidence>
<sequence>MVDKVDMSLDDIIKQNRKKKTVPRRGFQQFRGRVGGKLVKGRNTANTGKFNRQQKYQQNRQPFTAAKGRNWKNFRKPTSANIRQKPVKQSMYTAAQRQLQSKKQRQLRQNLINQRRDQALSLTNRRKKMNGKYTGLVSDQMANVNVPPRRKLNRSFNKNLLVSDKTIAQQKNQRRSSSDIKVLFKKNKPIRPRINRQTLTGGSNRNENPMITVTSSTSRDSEVEIITAQKAPRRRRNANPHKEKLIINQTLGRGFQKKRNNSRPTMNMSYEVNRSDFAKASNSRPTMNMSYEVNRSDFAKASTGVTLDERFGRMVKYSDEMNTTLTEDRQVFF</sequence>
<dbReference type="Proteomes" id="UP001208570">
    <property type="component" value="Unassembled WGS sequence"/>
</dbReference>